<keyword evidence="1" id="KW-0732">Signal</keyword>
<evidence type="ECO:0000313" key="2">
    <source>
        <dbReference type="EMBL" id="KAG7166314.1"/>
    </source>
</evidence>
<protein>
    <recommendedName>
        <fullName evidence="4">Apple domain-containing protein</fullName>
    </recommendedName>
</protein>
<accession>A0A8J5K7L4</accession>
<dbReference type="AlphaFoldDB" id="A0A8J5K7L4"/>
<comment type="caution">
    <text evidence="2">The sequence shown here is derived from an EMBL/GenBank/DDBJ whole genome shotgun (WGS) entry which is preliminary data.</text>
</comment>
<reference evidence="2" key="1">
    <citation type="journal article" date="2021" name="Sci. Adv.">
        <title>The American lobster genome reveals insights on longevity, neural, and immune adaptations.</title>
        <authorList>
            <person name="Polinski J.M."/>
            <person name="Zimin A.V."/>
            <person name="Clark K.F."/>
            <person name="Kohn A.B."/>
            <person name="Sadowski N."/>
            <person name="Timp W."/>
            <person name="Ptitsyn A."/>
            <person name="Khanna P."/>
            <person name="Romanova D.Y."/>
            <person name="Williams P."/>
            <person name="Greenwood S.J."/>
            <person name="Moroz L.L."/>
            <person name="Walt D.R."/>
            <person name="Bodnar A.G."/>
        </authorList>
    </citation>
    <scope>NUCLEOTIDE SEQUENCE</scope>
    <source>
        <strain evidence="2">GMGI-L3</strain>
    </source>
</reference>
<dbReference type="Proteomes" id="UP000747542">
    <property type="component" value="Unassembled WGS sequence"/>
</dbReference>
<gene>
    <name evidence="2" type="ORF">Hamer_G011144</name>
</gene>
<sequence length="260" mass="28870">MAGTVMKVMALMLSNFLVTSAVITTIKVYKVASSHNDPFPICTIRVVEIQGISRTSCAIKCLEEPLCRAFCVKGASCHINGGHLDGHWPGAAVDHPHYKKIFTYDYCYAILDDGDVTSHIVDTSSSTFHTQNLYPELVVNGFYCHIPQYHGPFHYCFMTGTSESLGYWRATLDSPQTISTINVWTRGDGYAKKLFHNVEITFGTSSDFNNPVFDSYPNAALFTGEMITFNATSPVTGRYLEVRDLSPSDALCFCNIQLLQ</sequence>
<evidence type="ECO:0008006" key="4">
    <source>
        <dbReference type="Google" id="ProtNLM"/>
    </source>
</evidence>
<feature type="chain" id="PRO_5035317885" description="Apple domain-containing protein" evidence="1">
    <location>
        <begin position="22"/>
        <end position="260"/>
    </location>
</feature>
<feature type="signal peptide" evidence="1">
    <location>
        <begin position="1"/>
        <end position="21"/>
    </location>
</feature>
<proteinExistence type="predicted"/>
<keyword evidence="3" id="KW-1185">Reference proteome</keyword>
<organism evidence="2 3">
    <name type="scientific">Homarus americanus</name>
    <name type="common">American lobster</name>
    <dbReference type="NCBI Taxonomy" id="6706"/>
    <lineage>
        <taxon>Eukaryota</taxon>
        <taxon>Metazoa</taxon>
        <taxon>Ecdysozoa</taxon>
        <taxon>Arthropoda</taxon>
        <taxon>Crustacea</taxon>
        <taxon>Multicrustacea</taxon>
        <taxon>Malacostraca</taxon>
        <taxon>Eumalacostraca</taxon>
        <taxon>Eucarida</taxon>
        <taxon>Decapoda</taxon>
        <taxon>Pleocyemata</taxon>
        <taxon>Astacidea</taxon>
        <taxon>Nephropoidea</taxon>
        <taxon>Nephropidae</taxon>
        <taxon>Homarus</taxon>
    </lineage>
</organism>
<evidence type="ECO:0000313" key="3">
    <source>
        <dbReference type="Proteomes" id="UP000747542"/>
    </source>
</evidence>
<dbReference type="EMBL" id="JAHLQT010022636">
    <property type="protein sequence ID" value="KAG7166314.1"/>
    <property type="molecule type" value="Genomic_DNA"/>
</dbReference>
<name>A0A8J5K7L4_HOMAM</name>
<evidence type="ECO:0000256" key="1">
    <source>
        <dbReference type="SAM" id="SignalP"/>
    </source>
</evidence>